<dbReference type="InterPro" id="IPR036020">
    <property type="entry name" value="WW_dom_sf"/>
</dbReference>
<dbReference type="GO" id="GO:0005685">
    <property type="term" value="C:U1 snRNP"/>
    <property type="evidence" value="ECO:0007669"/>
    <property type="project" value="TreeGrafter"/>
</dbReference>
<dbReference type="SMART" id="SM00441">
    <property type="entry name" value="FF"/>
    <property type="match status" value="4"/>
</dbReference>
<feature type="coiled-coil region" evidence="1">
    <location>
        <begin position="576"/>
        <end position="603"/>
    </location>
</feature>
<feature type="domain" description="WW" evidence="3">
    <location>
        <begin position="135"/>
        <end position="162"/>
    </location>
</feature>
<feature type="compositionally biased region" description="Acidic residues" evidence="2">
    <location>
        <begin position="721"/>
        <end position="732"/>
    </location>
</feature>
<keyword evidence="4" id="KW-1185">Reference proteome</keyword>
<dbReference type="GO" id="GO:0003723">
    <property type="term" value="F:RNA binding"/>
    <property type="evidence" value="ECO:0007669"/>
    <property type="project" value="TreeGrafter"/>
</dbReference>
<dbReference type="InterPro" id="IPR039726">
    <property type="entry name" value="Prp40-like"/>
</dbReference>
<organism evidence="4 5">
    <name type="scientific">Strongyloides stercoralis</name>
    <name type="common">Threadworm</name>
    <dbReference type="NCBI Taxonomy" id="6248"/>
    <lineage>
        <taxon>Eukaryota</taxon>
        <taxon>Metazoa</taxon>
        <taxon>Ecdysozoa</taxon>
        <taxon>Nematoda</taxon>
        <taxon>Chromadorea</taxon>
        <taxon>Rhabditida</taxon>
        <taxon>Tylenchina</taxon>
        <taxon>Panagrolaimomorpha</taxon>
        <taxon>Strongyloidoidea</taxon>
        <taxon>Strongyloididae</taxon>
        <taxon>Strongyloides</taxon>
    </lineage>
</organism>
<dbReference type="Pfam" id="PF01846">
    <property type="entry name" value="FF"/>
    <property type="match status" value="2"/>
</dbReference>
<protein>
    <submittedName>
        <fullName evidence="5">FF domain-containing protein</fullName>
    </submittedName>
</protein>
<dbReference type="PROSITE" id="PS01159">
    <property type="entry name" value="WW_DOMAIN_1"/>
    <property type="match status" value="1"/>
</dbReference>
<feature type="coiled-coil region" evidence="1">
    <location>
        <begin position="425"/>
        <end position="454"/>
    </location>
</feature>
<dbReference type="InterPro" id="IPR001202">
    <property type="entry name" value="WW_dom"/>
</dbReference>
<dbReference type="SUPFAM" id="SSF51045">
    <property type="entry name" value="WW domain"/>
    <property type="match status" value="2"/>
</dbReference>
<dbReference type="InterPro" id="IPR002713">
    <property type="entry name" value="FF_domain"/>
</dbReference>
<dbReference type="PANTHER" id="PTHR11864">
    <property type="entry name" value="PRE-MRNA-PROCESSING PROTEIN PRP40"/>
    <property type="match status" value="1"/>
</dbReference>
<keyword evidence="1" id="KW-0175">Coiled coil</keyword>
<accession>A0AAF5HZ89</accession>
<dbReference type="Gene3D" id="2.20.70.10">
    <property type="match status" value="2"/>
</dbReference>
<evidence type="ECO:0000313" key="5">
    <source>
        <dbReference type="WBParaSite" id="TCONS_00004655.p1"/>
    </source>
</evidence>
<dbReference type="Pfam" id="PF25432">
    <property type="entry name" value="FF_PRPF40A"/>
    <property type="match status" value="1"/>
</dbReference>
<dbReference type="Pfam" id="PF00397">
    <property type="entry name" value="WW"/>
    <property type="match status" value="2"/>
</dbReference>
<dbReference type="SUPFAM" id="SSF81698">
    <property type="entry name" value="FF domain"/>
    <property type="match status" value="5"/>
</dbReference>
<dbReference type="GO" id="GO:0045292">
    <property type="term" value="P:mRNA cis splicing, via spliceosome"/>
    <property type="evidence" value="ECO:0007669"/>
    <property type="project" value="InterPro"/>
</dbReference>
<dbReference type="PANTHER" id="PTHR11864:SF0">
    <property type="entry name" value="PRP40 PRE-MRNA PROCESSING FACTOR 40 HOMOLOG A (YEAST)"/>
    <property type="match status" value="1"/>
</dbReference>
<evidence type="ECO:0000259" key="3">
    <source>
        <dbReference type="PROSITE" id="PS50020"/>
    </source>
</evidence>
<name>A0AAF5HZ89_STRER</name>
<dbReference type="Proteomes" id="UP000035681">
    <property type="component" value="Unplaced"/>
</dbReference>
<dbReference type="WBParaSite" id="TCONS_00004655.p1">
    <property type="protein sequence ID" value="TCONS_00004655.p1"/>
    <property type="gene ID" value="XLOC_002447"/>
</dbReference>
<feature type="domain" description="WW" evidence="3">
    <location>
        <begin position="51"/>
        <end position="84"/>
    </location>
</feature>
<feature type="compositionally biased region" description="Basic and acidic residues" evidence="2">
    <location>
        <begin position="684"/>
        <end position="694"/>
    </location>
</feature>
<feature type="region of interest" description="Disordered" evidence="2">
    <location>
        <begin position="673"/>
        <end position="732"/>
    </location>
</feature>
<proteinExistence type="predicted"/>
<dbReference type="AlphaFoldDB" id="A0AAF5HZ89"/>
<feature type="compositionally biased region" description="Basic and acidic residues" evidence="2">
    <location>
        <begin position="711"/>
        <end position="720"/>
    </location>
</feature>
<sequence>LMNPYQTTNRLQFFQPPNPAGLETNSPIIATNSPQNSNTIQGVVNGQSMAVPPDDIWMEYKTSEGKPYYYNKITKQASWTKGPSTTFSATTTSLTNSPNINGHISGGVVAVGGNIVQQGVLFPGQPEVPGSIPLWRELRTADGKYYYYNSVTKVSQWTKPEGFVSTGPPITVGSVSLPSSTNTSTKSTVGQVNNKNGTSSLLEQCMEKTLQNLGKPVVEKKTTTPSSPAKTENVKNLAAEKFKEFIKEKYEHGRFKLDDNWNKVIRHLQTDCRWSIITKVSEKKHIFNIWKDQKAKEERENRRLGLRKNKDSLEKWLLDNPLLKPYMSFSKAEKVFASEPAWKAVTDIQDRKDIFRNAQDLMRSTFKKREEEQSRKNKDALMNVLTDIPEITYKTTWKEAQYFLSIDPTFKKNKNLLKMNKIDALEAFQDHIYNLEDEHEKEESRKNKEQKREERKVRDKYRILLDKLAEEGVITSLTYWSEIYATISKHSCFEEMLKQTKLNPLDIFKCYVNELKESYDKDKSVIKKILEKANFTIEIDTDFETIKDLIMNDEKGQKTNLSNVKMFFTSQKLRAEKRRQHAVKKEEKRLKKLENAFHKMLSSIVGEIDEKVMYEDIVDKISSEDIYNDVEDDEKRQQFFNSYIVKLTTSCGHNHSKQKESKKIKNKKLLKYQQLTDTDDSDGEEKRVEYERKRPFQNGSPISSDDDEEPVPEKKEKIEVNDEDLSEGEIRD</sequence>
<evidence type="ECO:0000256" key="1">
    <source>
        <dbReference type="SAM" id="Coils"/>
    </source>
</evidence>
<reference evidence="5" key="1">
    <citation type="submission" date="2024-02" db="UniProtKB">
        <authorList>
            <consortium name="WormBaseParasite"/>
        </authorList>
    </citation>
    <scope>IDENTIFICATION</scope>
</reference>
<dbReference type="Gene3D" id="1.10.10.440">
    <property type="entry name" value="FF domain"/>
    <property type="match status" value="5"/>
</dbReference>
<evidence type="ECO:0000256" key="2">
    <source>
        <dbReference type="SAM" id="MobiDB-lite"/>
    </source>
</evidence>
<evidence type="ECO:0000313" key="4">
    <source>
        <dbReference type="Proteomes" id="UP000035681"/>
    </source>
</evidence>
<dbReference type="GO" id="GO:0071004">
    <property type="term" value="C:U2-type prespliceosome"/>
    <property type="evidence" value="ECO:0007669"/>
    <property type="project" value="TreeGrafter"/>
</dbReference>
<dbReference type="InterPro" id="IPR036517">
    <property type="entry name" value="FF_domain_sf"/>
</dbReference>
<dbReference type="PROSITE" id="PS50020">
    <property type="entry name" value="WW_DOMAIN_2"/>
    <property type="match status" value="2"/>
</dbReference>
<dbReference type="CDD" id="cd00201">
    <property type="entry name" value="WW"/>
    <property type="match status" value="2"/>
</dbReference>
<dbReference type="SMART" id="SM00456">
    <property type="entry name" value="WW"/>
    <property type="match status" value="2"/>
</dbReference>